<keyword evidence="6" id="KW-1185">Reference proteome</keyword>
<dbReference type="Gene3D" id="1.50.10.10">
    <property type="match status" value="1"/>
</dbReference>
<comment type="caution">
    <text evidence="5">The sequence shown here is derived from an EMBL/GenBank/DDBJ whole genome shotgun (WGS) entry which is preliminary data.</text>
</comment>
<evidence type="ECO:0000313" key="6">
    <source>
        <dbReference type="Proteomes" id="UP000615455"/>
    </source>
</evidence>
<evidence type="ECO:0000256" key="2">
    <source>
        <dbReference type="ARBA" id="ARBA00008558"/>
    </source>
</evidence>
<comment type="catalytic activity">
    <reaction evidence="1 4">
        <text>D-cellobiose = beta-D-glucosyl-(1-&gt;4)-D-mannopyranose</text>
        <dbReference type="Rhea" id="RHEA:23384"/>
        <dbReference type="ChEBI" id="CHEBI:17057"/>
        <dbReference type="ChEBI" id="CHEBI:47931"/>
        <dbReference type="EC" id="5.1.3.11"/>
    </reaction>
</comment>
<dbReference type="InterPro" id="IPR008928">
    <property type="entry name" value="6-hairpin_glycosidase_sf"/>
</dbReference>
<dbReference type="EC" id="5.1.3.11" evidence="4"/>
<organism evidence="5 6">
    <name type="scientific">Paenibacillus marchantiophytorum</name>
    <dbReference type="NCBI Taxonomy" id="1619310"/>
    <lineage>
        <taxon>Bacteria</taxon>
        <taxon>Bacillati</taxon>
        <taxon>Bacillota</taxon>
        <taxon>Bacilli</taxon>
        <taxon>Bacillales</taxon>
        <taxon>Paenibacillaceae</taxon>
        <taxon>Paenibacillus</taxon>
    </lineage>
</organism>
<accession>A0ABQ1FE76</accession>
<protein>
    <recommendedName>
        <fullName evidence="4">Cellobiose 2-epimerase</fullName>
        <shortName evidence="4">CE</shortName>
        <ecNumber evidence="4">5.1.3.11</ecNumber>
    </recommendedName>
</protein>
<comment type="similarity">
    <text evidence="2">Belongs to the N-acylglucosamine 2-epimerase family.</text>
</comment>
<dbReference type="EMBL" id="BMHE01000054">
    <property type="protein sequence ID" value="GGA08220.1"/>
    <property type="molecule type" value="Genomic_DNA"/>
</dbReference>
<name>A0ABQ1FE76_9BACL</name>
<dbReference type="InterPro" id="IPR010819">
    <property type="entry name" value="AGE/CE"/>
</dbReference>
<dbReference type="InterPro" id="IPR028584">
    <property type="entry name" value="Cellobiose_2_epim"/>
</dbReference>
<dbReference type="Proteomes" id="UP000615455">
    <property type="component" value="Unassembled WGS sequence"/>
</dbReference>
<reference evidence="6" key="1">
    <citation type="journal article" date="2019" name="Int. J. Syst. Evol. Microbiol.">
        <title>The Global Catalogue of Microorganisms (GCM) 10K type strain sequencing project: providing services to taxonomists for standard genome sequencing and annotation.</title>
        <authorList>
            <consortium name="The Broad Institute Genomics Platform"/>
            <consortium name="The Broad Institute Genome Sequencing Center for Infectious Disease"/>
            <person name="Wu L."/>
            <person name="Ma J."/>
        </authorList>
    </citation>
    <scope>NUCLEOTIDE SEQUENCE [LARGE SCALE GENOMIC DNA]</scope>
    <source>
        <strain evidence="6">CGMCC 1.15043</strain>
    </source>
</reference>
<dbReference type="SUPFAM" id="SSF48208">
    <property type="entry name" value="Six-hairpin glycosidases"/>
    <property type="match status" value="1"/>
</dbReference>
<sequence>MTTTETVKSTLAEHMHKELLSLLSFWADYTVDEQHGGFLGAIDSDMTVQAEAPKGLVLNARILWTFAKGYRMFQTEQYLHLAQRAYDYLTTYFYDPTYGGYYWAVDYKGQPLEPRKHIYGQAFTLYALSEFYLASGSPEVLEKAKKLYAEMEAYSYDPVNKGYYEAFAQDWSRQEGDARFNIYAQNDAKSMNSHLHIMEAYTNLLRAWDLPHLRSRLKELIEVTLEHIVVASNESFALYFDAQWQVTSHEVSPGHDIEGSWLLDEAAHILGDETLIAKVKKVALEMAEAVLQHGLDIDGAVWNETDGHGKVLDADKDWWPQAEAVVGFVNAYTSSGEEKFLEAAVKTWDFIETTLIDREHGEWHGRVSQDRVPYAKDQKVNAWKCPYHNSRACFEVVERFKR</sequence>
<evidence type="ECO:0000256" key="1">
    <source>
        <dbReference type="ARBA" id="ARBA00001470"/>
    </source>
</evidence>
<comment type="function">
    <text evidence="4">Catalyzes the reversible epimerization of cellobiose to 4-O-beta-D-glucopyranosyl-D-mannose (Glc-Man).</text>
</comment>
<dbReference type="PANTHER" id="PTHR15108">
    <property type="entry name" value="N-ACYLGLUCOSAMINE-2-EPIMERASE"/>
    <property type="match status" value="1"/>
</dbReference>
<keyword evidence="3 4" id="KW-0413">Isomerase</keyword>
<comment type="similarity">
    <text evidence="4">Belongs to the cellobiose 2-epimerase family.</text>
</comment>
<dbReference type="InterPro" id="IPR012341">
    <property type="entry name" value="6hp_glycosidase-like_sf"/>
</dbReference>
<proteinExistence type="inferred from homology"/>
<evidence type="ECO:0000256" key="3">
    <source>
        <dbReference type="ARBA" id="ARBA00023235"/>
    </source>
</evidence>
<evidence type="ECO:0000313" key="5">
    <source>
        <dbReference type="EMBL" id="GGA08220.1"/>
    </source>
</evidence>
<evidence type="ECO:0000256" key="4">
    <source>
        <dbReference type="HAMAP-Rule" id="MF_00929"/>
    </source>
</evidence>
<dbReference type="HAMAP" id="MF_00929">
    <property type="entry name" value="Cellobiose_2_epim"/>
    <property type="match status" value="1"/>
</dbReference>
<dbReference type="Pfam" id="PF07221">
    <property type="entry name" value="GlcNAc_2-epim"/>
    <property type="match status" value="1"/>
</dbReference>
<gene>
    <name evidence="5" type="ORF">GCM10008018_62340</name>
</gene>